<feature type="compositionally biased region" description="Basic and acidic residues" evidence="1">
    <location>
        <begin position="556"/>
        <end position="582"/>
    </location>
</feature>
<dbReference type="EMBL" id="JAHXDE010000004">
    <property type="protein sequence ID" value="MCT8506131.1"/>
    <property type="molecule type" value="Genomic_DNA"/>
</dbReference>
<feature type="region of interest" description="Disordered" evidence="1">
    <location>
        <begin position="1378"/>
        <end position="1415"/>
    </location>
</feature>
<keyword evidence="3" id="KW-1185">Reference proteome</keyword>
<accession>A0A9X2X3N5</accession>
<comment type="caution">
    <text evidence="2">The sequence shown here is derived from an EMBL/GenBank/DDBJ whole genome shotgun (WGS) entry which is preliminary data.</text>
</comment>
<organism evidence="2 3">
    <name type="scientific">Chromohalobacter moromii</name>
    <dbReference type="NCBI Taxonomy" id="2860329"/>
    <lineage>
        <taxon>Bacteria</taxon>
        <taxon>Pseudomonadati</taxon>
        <taxon>Pseudomonadota</taxon>
        <taxon>Gammaproteobacteria</taxon>
        <taxon>Oceanospirillales</taxon>
        <taxon>Halomonadaceae</taxon>
        <taxon>Chromohalobacter</taxon>
    </lineage>
</organism>
<dbReference type="RefSeq" id="WP_247620369.1">
    <property type="nucleotide sequence ID" value="NZ_JAHXDE010000004.1"/>
</dbReference>
<sequence>MARKYESAVLLTGDATGAVKAIDLTDDHLRQLNARQQRNQKTTRNQGQSWEQFSGTLKGAAAAMGLSVAGLTALGQRQLNAVAETDRLAKSIGVQTSQLQAMQYAAQFVGIEHDKMGDILKDVSDKIGDAYANGGGEAIDVINNLGLSAEKLVQMDPAEQIMTIGSALGQLQSQSERVTAMEAISDNATRLLPLLEDNSAEMRRLMQEGRDLNVAMSDSDIESFVGANNAIETMTSTVDGLTNSLLIELAPAITQSVEDIQAWVDEMGGMEVVVDRISNAFSVAIDVAEVLFSVWLGRKAFEVIDKNKGLFRSLGTAGSAAMVAMQRDSVGLNRALVITQGRIAATAAAGRALSGAMGLLGGPAGTAIVAAGAIYTFREELGLVPTEARSATEILSDLQGRIEGVTRASIDSEVAGFTAELVRLQSQAGQARDAIDTLEKAKSQPTSYGQGQQADLSYGITRHQSELNELDSEIEARQRAVEQLLDMRRDLDNESSENPGEVSNTKELVETYDQQHQKLQQLRADRAELQQLVKDDPEHADQYRRMLEENAQQIEKATESTKDNSAAKKAAKEAEREHERALEESASAYADLFAELSPVGNAQAEYQSTLAQLQLQVEEGTKSELEYYAAVGMAAQVYNQAAKAADPYHQRLDELESTYGGSQAKARQLSSDIDFLRQAIERTGDPTGRLTEQLHNAQDEMRGVGGESEAMAELWENSLDRMDDAAVDMWRSFLDGSEDAFSSFKNLALDTLAEVIHAYTTRQITASLGASLSVAGSGSAAAGQAGGMGSTGSISDLASVGSSLYGGGMQTAGNAYRAFAGTGSTYGGQFGSSLAASSGGGATQGFQSFAGSGIGNAALGIGGGLAGGYLGNEVFGGGEYSGIGATLGGVAGQALIPIPGVGAAVGSFLGSGIGSLFGGSGVDPNTIFKTEGEYGSSGRDGFEREIYADSSLGRVGFARESQDLDYAFDSFDEAQQFIDQVAQLDNAFAQAAGSDSGLAKMQEAVQNQGLLDRSGDEFLEQRYRTAFDTLDSRFEDLVMGINGDAQGFVQAAVAVSQVEPMLDEFSSAVQNEVVSRITGGAEQIVQSAGEMQTALQSLAVLDGSVDRLNLRFDETSAAAVTAASDLQQLMGGVDSLASAQQSYYDAFYSEDEKLANLEDDLQERFGELDLSMPDTAEGFRDLVEAQNLMTEAGREQYAALLNLVPTMSDYISVTEQAADALEQQMSRLQGWIDSLLLSDQSTLDPGERFQEAQSQYASVLVRAEEGDLDAIGNLGSVADQFLQEAASYYGQASGQYGDLFEEILADARGIDGSHADGLASVPFDGYRAELHAAETVLPASIAQLYRDSAPGSSTNREMLAELQALRRESQQLREEVRQLRGERSQDAARAAGQRADQLREQQRINRNTKTRPTTV</sequence>
<feature type="compositionally biased region" description="Polar residues" evidence="1">
    <location>
        <begin position="1404"/>
        <end position="1415"/>
    </location>
</feature>
<protein>
    <recommendedName>
        <fullName evidence="4">Bacteriophage tail tape measure N-terminal domain-containing protein</fullName>
    </recommendedName>
</protein>
<evidence type="ECO:0008006" key="4">
    <source>
        <dbReference type="Google" id="ProtNLM"/>
    </source>
</evidence>
<evidence type="ECO:0000313" key="3">
    <source>
        <dbReference type="Proteomes" id="UP001145353"/>
    </source>
</evidence>
<feature type="region of interest" description="Disordered" evidence="1">
    <location>
        <begin position="554"/>
        <end position="582"/>
    </location>
</feature>
<name>A0A9X2X3N5_9GAMM</name>
<proteinExistence type="predicted"/>
<reference evidence="2" key="1">
    <citation type="submission" date="2021-07" db="EMBL/GenBank/DDBJ databases">
        <authorList>
            <person name="Luelf R.H."/>
        </authorList>
    </citation>
    <scope>NUCLEOTIDE SEQUENCE</scope>
    <source>
        <strain evidence="2">TMW 2.2304</strain>
    </source>
</reference>
<dbReference type="PANTHER" id="PTHR45615">
    <property type="entry name" value="MYOSIN HEAVY CHAIN, NON-MUSCLE"/>
    <property type="match status" value="1"/>
</dbReference>
<dbReference type="Proteomes" id="UP001145353">
    <property type="component" value="Unassembled WGS sequence"/>
</dbReference>
<evidence type="ECO:0000256" key="1">
    <source>
        <dbReference type="SAM" id="MobiDB-lite"/>
    </source>
</evidence>
<reference evidence="2" key="2">
    <citation type="journal article" date="2022" name="Syst. Appl. Microbiol.">
        <title>Chromohalobacter moromii sp. nov., a moderately halophilic bacterium isolated from lupine-based moromi fermentation.</title>
        <authorList>
            <person name="Lulf R.H."/>
            <person name="Hilgarth M."/>
            <person name="Ehrmann M.A."/>
        </authorList>
    </citation>
    <scope>NUCLEOTIDE SEQUENCE</scope>
    <source>
        <strain evidence="2">TMW 2.2304</strain>
    </source>
</reference>
<gene>
    <name evidence="2" type="ORF">KZO87_12175</name>
</gene>
<evidence type="ECO:0000313" key="2">
    <source>
        <dbReference type="EMBL" id="MCT8506131.1"/>
    </source>
</evidence>
<dbReference type="PANTHER" id="PTHR45615:SF80">
    <property type="entry name" value="GRIP DOMAIN-CONTAINING PROTEIN"/>
    <property type="match status" value="1"/>
</dbReference>